<dbReference type="Pfam" id="PF07971">
    <property type="entry name" value="Glyco_hydro_92"/>
    <property type="match status" value="1"/>
</dbReference>
<dbReference type="InterPro" id="IPR041371">
    <property type="entry name" value="GH92_N"/>
</dbReference>
<dbReference type="GO" id="GO:0006516">
    <property type="term" value="P:glycoprotein catabolic process"/>
    <property type="evidence" value="ECO:0007669"/>
    <property type="project" value="TreeGrafter"/>
</dbReference>
<dbReference type="GO" id="GO:0030246">
    <property type="term" value="F:carbohydrate binding"/>
    <property type="evidence" value="ECO:0007669"/>
    <property type="project" value="InterPro"/>
</dbReference>
<dbReference type="Gene3D" id="2.60.40.10">
    <property type="entry name" value="Immunoglobulins"/>
    <property type="match status" value="1"/>
</dbReference>
<dbReference type="Proteomes" id="UP000199341">
    <property type="component" value="Unassembled WGS sequence"/>
</dbReference>
<evidence type="ECO:0000259" key="2">
    <source>
        <dbReference type="PROSITE" id="PS50093"/>
    </source>
</evidence>
<keyword evidence="1" id="KW-0732">Signal</keyword>
<dbReference type="AlphaFoldDB" id="A0A1H0C468"/>
<dbReference type="PROSITE" id="PS50093">
    <property type="entry name" value="PKD"/>
    <property type="match status" value="1"/>
</dbReference>
<dbReference type="InterPro" id="IPR008928">
    <property type="entry name" value="6-hairpin_glycosidase_sf"/>
</dbReference>
<reference evidence="3 4" key="1">
    <citation type="submission" date="2016-10" db="EMBL/GenBank/DDBJ databases">
        <authorList>
            <person name="de Groot N.N."/>
        </authorList>
    </citation>
    <scope>NUCLEOTIDE SEQUENCE [LARGE SCALE GENOMIC DNA]</scope>
    <source>
        <strain evidence="3 4">CGMCC 4.2022</strain>
    </source>
</reference>
<dbReference type="PANTHER" id="PTHR12143:SF39">
    <property type="entry name" value="SECRETED PROTEIN"/>
    <property type="match status" value="1"/>
</dbReference>
<protein>
    <submittedName>
        <fullName evidence="3">Alpha-1,2-mannosidase, putative</fullName>
    </submittedName>
</protein>
<dbReference type="GO" id="GO:0005829">
    <property type="term" value="C:cytosol"/>
    <property type="evidence" value="ECO:0007669"/>
    <property type="project" value="TreeGrafter"/>
</dbReference>
<dbReference type="InterPro" id="IPR000601">
    <property type="entry name" value="PKD_dom"/>
</dbReference>
<dbReference type="Gene3D" id="3.30.2080.10">
    <property type="entry name" value="GH92 mannosidase domain"/>
    <property type="match status" value="1"/>
</dbReference>
<organism evidence="3 4">
    <name type="scientific">Actinacidiphila guanduensis</name>
    <dbReference type="NCBI Taxonomy" id="310781"/>
    <lineage>
        <taxon>Bacteria</taxon>
        <taxon>Bacillati</taxon>
        <taxon>Actinomycetota</taxon>
        <taxon>Actinomycetes</taxon>
        <taxon>Kitasatosporales</taxon>
        <taxon>Streptomycetaceae</taxon>
        <taxon>Actinacidiphila</taxon>
    </lineage>
</organism>
<name>A0A1H0C468_9ACTN</name>
<evidence type="ECO:0000256" key="1">
    <source>
        <dbReference type="SAM" id="SignalP"/>
    </source>
</evidence>
<dbReference type="NCBIfam" id="TIGR01180">
    <property type="entry name" value="aman2_put"/>
    <property type="match status" value="1"/>
</dbReference>
<sequence>MLSVPTRRRPWRAGAGGLVLAALLAGGLTASPAQAAPPGDPTSDVDVFIGTQDRASANTTESAYGDTSPGATTPFGMVNFNPNTYNTKGGGQTNQGGYEYDADQIRGFSLNRVSGTGCATHNGAEDFPVFPYSGQLAGGVLPSDPAADIKPYYAGFSHDQESASPGSYRVTLADGITSELTATTRTADGRFTFPADAASGTLLFDTAGSLNGSSDSTVRILGNDVIEGSTTVQATCKQGPAYTYTAYFHAVFDQPFTSAGTWQDSTMSPVADLGPATDVSAASTAANGTGAFVGFAPGSKVTARIGLSYVSTADAAQNLAAEAGPKKSFDALRDAAHDTWRDTLRRVAVTSSKPTEAAREEQLTTFYTALYHALLHPNVFDDVNGEYTGYDKKTHTVRPGHHEYTTYSGWDVYRDEAQLIALLFPDRASDMNQSITDMATQVGVYNWPMLDAGQNKMDGDSLDSVLASMDAFGATDYDRAGALAALKTAQTLVPNEAPGAPAGGVPAANHRAGFYQYAALGFEPDTAGIQWPTSTSLEYAVDDFGIAQLARSQGDSAAYATFMQRAQSWQNLFDPGKNALTPRNKNGFDRGVDLTVNTGQFAEASGAQYGWMVPQDIAGLVAKKGGTAQAEAQLDALFANFAPGGPGSVNPGSNSTYAYMSNEIDSQDPELYDWIGRPDRTAEVNQEIRDALWTSNAPDGLYGNDDLGALSAWYVWSSIGLFPAVYGRSELAVSGPAFRSVKITSSGGGRTYTLSAPRQSDKDLYVTGMRVNGRATSATWLPESFAQHGGTVDFTMAAAPGSWGTGPEDAPPSFTTGTDAYNNIGATPAGEGATGSFDASSNTYQTGLLPQPGASVALPGTPITYTWPETAPGAPDNWVPHGQVIDMHGQRASAVSFLGAATNGPAAGTASVDYTDGTHQVVPVNLNDWTTPTLPSGTNTAVLTTAHRNNANGSQDNTTAAIYGTAPEQLDSWKAIASITLPKVTNQGIMHIFAIGTAPAAASALTATDAVPATSGTSFAADVADLAGGAATTPAGYTVHVDWGDHRASAATVLALDDTGHYSAFGTHRYARPGSYRVTVRISDGTSDKTTAGTVKVS</sequence>
<evidence type="ECO:0000313" key="3">
    <source>
        <dbReference type="EMBL" id="SDN52684.1"/>
    </source>
</evidence>
<dbReference type="PANTHER" id="PTHR12143">
    <property type="entry name" value="PEPTIDE N-GLYCANASE PNGASE -RELATED"/>
    <property type="match status" value="1"/>
</dbReference>
<dbReference type="EMBL" id="FNIE01000004">
    <property type="protein sequence ID" value="SDN52684.1"/>
    <property type="molecule type" value="Genomic_DNA"/>
</dbReference>
<dbReference type="GO" id="GO:0000224">
    <property type="term" value="F:peptide-N4-(N-acetyl-beta-glucosaminyl)asparagine amidase activity"/>
    <property type="evidence" value="ECO:0007669"/>
    <property type="project" value="TreeGrafter"/>
</dbReference>
<dbReference type="InterPro" id="IPR014718">
    <property type="entry name" value="GH-type_carb-bd"/>
</dbReference>
<gene>
    <name evidence="3" type="ORF">SAMN05216259_104415</name>
</gene>
<accession>A0A1H0C468</accession>
<keyword evidence="4" id="KW-1185">Reference proteome</keyword>
<dbReference type="Pfam" id="PF17678">
    <property type="entry name" value="Glyco_hydro_92N"/>
    <property type="match status" value="1"/>
</dbReference>
<evidence type="ECO:0000313" key="4">
    <source>
        <dbReference type="Proteomes" id="UP000199341"/>
    </source>
</evidence>
<dbReference type="SUPFAM" id="SSF48208">
    <property type="entry name" value="Six-hairpin glycosidases"/>
    <property type="match status" value="1"/>
</dbReference>
<dbReference type="GO" id="GO:0005975">
    <property type="term" value="P:carbohydrate metabolic process"/>
    <property type="evidence" value="ECO:0007669"/>
    <property type="project" value="InterPro"/>
</dbReference>
<dbReference type="InterPro" id="IPR050883">
    <property type="entry name" value="PNGase"/>
</dbReference>
<dbReference type="InterPro" id="IPR005887">
    <property type="entry name" value="GH92_a_mannosidase_put"/>
</dbReference>
<proteinExistence type="predicted"/>
<dbReference type="Gene3D" id="1.20.1610.10">
    <property type="entry name" value="alpha-1,2-mannosidases domains"/>
    <property type="match status" value="1"/>
</dbReference>
<dbReference type="RefSeq" id="WP_093784165.1">
    <property type="nucleotide sequence ID" value="NZ_FNIE01000004.1"/>
</dbReference>
<dbReference type="InterPro" id="IPR013783">
    <property type="entry name" value="Ig-like_fold"/>
</dbReference>
<feature type="signal peptide" evidence="1">
    <location>
        <begin position="1"/>
        <end position="35"/>
    </location>
</feature>
<feature type="chain" id="PRO_5011603796" evidence="1">
    <location>
        <begin position="36"/>
        <end position="1098"/>
    </location>
</feature>
<dbReference type="InterPro" id="IPR012939">
    <property type="entry name" value="Glyco_hydro_92"/>
</dbReference>
<feature type="domain" description="PKD" evidence="2">
    <location>
        <begin position="1067"/>
        <end position="1098"/>
    </location>
</feature>
<dbReference type="Gene3D" id="1.20.1050.60">
    <property type="entry name" value="alpha-1,2-mannosidase"/>
    <property type="match status" value="1"/>
</dbReference>
<dbReference type="STRING" id="310781.SAMN05216259_104415"/>
<dbReference type="Gene3D" id="2.70.98.10">
    <property type="match status" value="1"/>
</dbReference>
<dbReference type="OrthoDB" id="9804511at2"/>